<evidence type="ECO:0000259" key="6">
    <source>
        <dbReference type="PROSITE" id="PS51898"/>
    </source>
</evidence>
<dbReference type="AlphaFoldDB" id="Q4BV50"/>
<comment type="similarity">
    <text evidence="1">Belongs to the 'phage' integrase family.</text>
</comment>
<dbReference type="Pfam" id="PF02899">
    <property type="entry name" value="Phage_int_SAM_1"/>
    <property type="match status" value="1"/>
</dbReference>
<dbReference type="Proteomes" id="UP000003922">
    <property type="component" value="Unassembled WGS sequence"/>
</dbReference>
<keyword evidence="2" id="KW-0229">DNA integration</keyword>
<dbReference type="OrthoDB" id="9784359at2"/>
<dbReference type="PROSITE" id="PS51900">
    <property type="entry name" value="CB"/>
    <property type="match status" value="1"/>
</dbReference>
<dbReference type="InterPro" id="IPR044068">
    <property type="entry name" value="CB"/>
</dbReference>
<dbReference type="KEGG" id="cwa:CwatDRAFT_0150"/>
<dbReference type="PROSITE" id="PS51898">
    <property type="entry name" value="TYR_RECOMBINASE"/>
    <property type="match status" value="1"/>
</dbReference>
<dbReference type="InterPro" id="IPR011010">
    <property type="entry name" value="DNA_brk_join_enz"/>
</dbReference>
<feature type="domain" description="Tyr recombinase" evidence="6">
    <location>
        <begin position="105"/>
        <end position="277"/>
    </location>
</feature>
<organism evidence="8 9">
    <name type="scientific">Crocosphaera watsonii WH 8501</name>
    <dbReference type="NCBI Taxonomy" id="165597"/>
    <lineage>
        <taxon>Bacteria</taxon>
        <taxon>Bacillati</taxon>
        <taxon>Cyanobacteriota</taxon>
        <taxon>Cyanophyceae</taxon>
        <taxon>Oscillatoriophycideae</taxon>
        <taxon>Chroococcales</taxon>
        <taxon>Aphanothecaceae</taxon>
        <taxon>Crocosphaera</taxon>
    </lineage>
</organism>
<dbReference type="InterPro" id="IPR004107">
    <property type="entry name" value="Integrase_SAM-like_N"/>
</dbReference>
<dbReference type="Gene3D" id="1.10.150.130">
    <property type="match status" value="1"/>
</dbReference>
<keyword evidence="3 5" id="KW-0238">DNA-binding</keyword>
<reference evidence="8" key="2">
    <citation type="submission" date="2005-06" db="EMBL/GenBank/DDBJ databases">
        <title>Sequencing of the draft genome and assembly of Crocosphaera watsonii WH 8501.</title>
        <authorList>
            <consortium name="US DOE Joint Genome Institute (JGI-PGF)"/>
            <person name="Copeland A."/>
            <person name="Lucas S."/>
            <person name="Lapidus A."/>
            <person name="Barry K."/>
            <person name="Detter C."/>
            <person name="Glavina T."/>
            <person name="Hammon N."/>
            <person name="Israni S."/>
            <person name="Pitluck S."/>
            <person name="Richardson P."/>
        </authorList>
    </citation>
    <scope>NUCLEOTIDE SEQUENCE [LARGE SCALE GENOMIC DNA]</scope>
    <source>
        <strain evidence="8">WH 8501</strain>
    </source>
</reference>
<proteinExistence type="inferred from homology"/>
<dbReference type="GO" id="GO:0015074">
    <property type="term" value="P:DNA integration"/>
    <property type="evidence" value="ECO:0007669"/>
    <property type="project" value="UniProtKB-KW"/>
</dbReference>
<keyword evidence="9" id="KW-1185">Reference proteome</keyword>
<dbReference type="EMBL" id="AADV02000229">
    <property type="protein sequence ID" value="EAM47780.1"/>
    <property type="molecule type" value="Genomic_DNA"/>
</dbReference>
<evidence type="ECO:0000259" key="7">
    <source>
        <dbReference type="PROSITE" id="PS51900"/>
    </source>
</evidence>
<evidence type="ECO:0000256" key="2">
    <source>
        <dbReference type="ARBA" id="ARBA00022908"/>
    </source>
</evidence>
<dbReference type="RefSeq" id="WP_007308388.1">
    <property type="nucleotide sequence ID" value="NZ_AADV02000229.1"/>
</dbReference>
<dbReference type="GO" id="GO:0006310">
    <property type="term" value="P:DNA recombination"/>
    <property type="evidence" value="ECO:0007669"/>
    <property type="project" value="UniProtKB-KW"/>
</dbReference>
<evidence type="ECO:0000256" key="3">
    <source>
        <dbReference type="ARBA" id="ARBA00023125"/>
    </source>
</evidence>
<dbReference type="GO" id="GO:0003677">
    <property type="term" value="F:DNA binding"/>
    <property type="evidence" value="ECO:0007669"/>
    <property type="project" value="UniProtKB-UniRule"/>
</dbReference>
<evidence type="ECO:0000313" key="8">
    <source>
        <dbReference type="EMBL" id="EAM47780.1"/>
    </source>
</evidence>
<dbReference type="Gene3D" id="1.10.443.10">
    <property type="entry name" value="Intergrase catalytic core"/>
    <property type="match status" value="1"/>
</dbReference>
<reference evidence="8" key="1">
    <citation type="submission" date="2004-02" db="EMBL/GenBank/DDBJ databases">
        <authorList>
            <consortium name="DOE Joint Genome Institute"/>
        </authorList>
    </citation>
    <scope>NUCLEOTIDE SEQUENCE [LARGE SCALE GENOMIC DNA]</scope>
    <source>
        <strain evidence="8">WH 8501</strain>
    </source>
</reference>
<protein>
    <submittedName>
        <fullName evidence="8">Phage integrase:Phage integrase, N-terminal SAM-like</fullName>
    </submittedName>
</protein>
<dbReference type="InterPro" id="IPR013762">
    <property type="entry name" value="Integrase-like_cat_sf"/>
</dbReference>
<dbReference type="Pfam" id="PF00589">
    <property type="entry name" value="Phage_integrase"/>
    <property type="match status" value="1"/>
</dbReference>
<evidence type="ECO:0000256" key="1">
    <source>
        <dbReference type="ARBA" id="ARBA00008857"/>
    </source>
</evidence>
<name>Q4BV50_CROWT</name>
<dbReference type="PANTHER" id="PTHR30349:SF64">
    <property type="entry name" value="PROPHAGE INTEGRASE INTD-RELATED"/>
    <property type="match status" value="1"/>
</dbReference>
<gene>
    <name evidence="8" type="ORF">CwatDRAFT_0150</name>
</gene>
<dbReference type="PANTHER" id="PTHR30349">
    <property type="entry name" value="PHAGE INTEGRASE-RELATED"/>
    <property type="match status" value="1"/>
</dbReference>
<reference evidence="8" key="3">
    <citation type="submission" date="2016-12" db="EMBL/GenBank/DDBJ databases">
        <title>Annotation of the draft genome assembly of Crocosphaera watsonii WH 8501.</title>
        <authorList>
            <consortium name="US DOE Joint Genome Institute (JGI-ORNL)"/>
            <person name="Larimer F."/>
            <person name="Land M."/>
        </authorList>
    </citation>
    <scope>NUCLEOTIDE SEQUENCE</scope>
    <source>
        <strain evidence="8">WH 8501</strain>
    </source>
</reference>
<evidence type="ECO:0000313" key="9">
    <source>
        <dbReference type="Proteomes" id="UP000003922"/>
    </source>
</evidence>
<accession>Q4BV50</accession>
<dbReference type="InterPro" id="IPR002104">
    <property type="entry name" value="Integrase_catalytic"/>
</dbReference>
<evidence type="ECO:0000256" key="4">
    <source>
        <dbReference type="ARBA" id="ARBA00023172"/>
    </source>
</evidence>
<dbReference type="SUPFAM" id="SSF56349">
    <property type="entry name" value="DNA breaking-rejoining enzymes"/>
    <property type="match status" value="1"/>
</dbReference>
<comment type="caution">
    <text evidence="8">The sequence shown here is derived from an EMBL/GenBank/DDBJ whole genome shotgun (WGS) entry which is preliminary data.</text>
</comment>
<dbReference type="InterPro" id="IPR010998">
    <property type="entry name" value="Integrase_recombinase_N"/>
</dbReference>
<keyword evidence="4" id="KW-0233">DNA recombination</keyword>
<sequence length="290" mass="33618">MNNLTRAENDSELITTWLLHQSSKLTRQHYQSNIKQFIRFIGLSLEEVKIEDINGFVRMLELKGNKPSTIKGKLSTVKSLFSFAYKVGYLTSNVTVLVKSPKVNKRTASMRIEHEDIRKMVDGTNSKRDRLIIKMMFFLGLRVSEVLRLKWSDFYQNKVFISGKGNKERSLNLPEELFLELSELKSEFNPTFVFTAYQKDEQLKRQAVNIMLNRLKKRLGIDANIHPHKFRHEHSMTSLDNGCDIHLLSRSLGHGSVSITESYYLNGREKQSSSNFITLQTKNDQKTPQK</sequence>
<dbReference type="CDD" id="cd00397">
    <property type="entry name" value="DNA_BRE_C"/>
    <property type="match status" value="1"/>
</dbReference>
<evidence type="ECO:0000256" key="5">
    <source>
        <dbReference type="PROSITE-ProRule" id="PRU01248"/>
    </source>
</evidence>
<dbReference type="InterPro" id="IPR050090">
    <property type="entry name" value="Tyrosine_recombinase_XerCD"/>
</dbReference>
<feature type="domain" description="Core-binding (CB)" evidence="7">
    <location>
        <begin position="8"/>
        <end position="85"/>
    </location>
</feature>